<dbReference type="OrthoDB" id="17725at2759"/>
<feature type="domain" description="Ferric reductase NAD binding" evidence="6">
    <location>
        <begin position="204"/>
        <end position="251"/>
    </location>
</feature>
<dbReference type="GO" id="GO:0000293">
    <property type="term" value="F:ferric-chelate reductase activity"/>
    <property type="evidence" value="ECO:0007669"/>
    <property type="project" value="TreeGrafter"/>
</dbReference>
<dbReference type="GO" id="GO:0006826">
    <property type="term" value="P:iron ion transport"/>
    <property type="evidence" value="ECO:0007669"/>
    <property type="project" value="TreeGrafter"/>
</dbReference>
<dbReference type="Pfam" id="PF08030">
    <property type="entry name" value="NAD_binding_6"/>
    <property type="match status" value="1"/>
</dbReference>
<evidence type="ECO:0000256" key="1">
    <source>
        <dbReference type="ARBA" id="ARBA00022448"/>
    </source>
</evidence>
<feature type="transmembrane region" description="Helical" evidence="4">
    <location>
        <begin position="27"/>
        <end position="47"/>
    </location>
</feature>
<reference evidence="7" key="1">
    <citation type="journal article" date="2020" name="Stud. Mycol.">
        <title>101 Dothideomycetes genomes: a test case for predicting lifestyles and emergence of pathogens.</title>
        <authorList>
            <person name="Haridas S."/>
            <person name="Albert R."/>
            <person name="Binder M."/>
            <person name="Bloem J."/>
            <person name="Labutti K."/>
            <person name="Salamov A."/>
            <person name="Andreopoulos B."/>
            <person name="Baker S."/>
            <person name="Barry K."/>
            <person name="Bills G."/>
            <person name="Bluhm B."/>
            <person name="Cannon C."/>
            <person name="Castanera R."/>
            <person name="Culley D."/>
            <person name="Daum C."/>
            <person name="Ezra D."/>
            <person name="Gonzalez J."/>
            <person name="Henrissat B."/>
            <person name="Kuo A."/>
            <person name="Liang C."/>
            <person name="Lipzen A."/>
            <person name="Lutzoni F."/>
            <person name="Magnuson J."/>
            <person name="Mondo S."/>
            <person name="Nolan M."/>
            <person name="Ohm R."/>
            <person name="Pangilinan J."/>
            <person name="Park H.-J."/>
            <person name="Ramirez L."/>
            <person name="Alfaro M."/>
            <person name="Sun H."/>
            <person name="Tritt A."/>
            <person name="Yoshinaga Y."/>
            <person name="Zwiers L.-H."/>
            <person name="Turgeon B."/>
            <person name="Goodwin S."/>
            <person name="Spatafora J."/>
            <person name="Crous P."/>
            <person name="Grigoriev I."/>
        </authorList>
    </citation>
    <scope>NUCLEOTIDE SEQUENCE</scope>
    <source>
        <strain evidence="7">CBS 113389</strain>
    </source>
</reference>
<dbReference type="Pfam" id="PF08022">
    <property type="entry name" value="FAD_binding_8"/>
    <property type="match status" value="1"/>
</dbReference>
<evidence type="ECO:0000256" key="2">
    <source>
        <dbReference type="ARBA" id="ARBA00022982"/>
    </source>
</evidence>
<dbReference type="CDD" id="cd06186">
    <property type="entry name" value="NOX_Duox_like_FAD_NADP"/>
    <property type="match status" value="1"/>
</dbReference>
<dbReference type="InterPro" id="IPR013121">
    <property type="entry name" value="Fe_red_NAD-bd_6"/>
</dbReference>
<dbReference type="PANTHER" id="PTHR32361:SF28">
    <property type="entry name" value="FRP1P"/>
    <property type="match status" value="1"/>
</dbReference>
<proteinExistence type="predicted"/>
<accession>A0A6A6PSE9</accession>
<dbReference type="GO" id="GO:0015677">
    <property type="term" value="P:copper ion import"/>
    <property type="evidence" value="ECO:0007669"/>
    <property type="project" value="TreeGrafter"/>
</dbReference>
<dbReference type="InterPro" id="IPR013112">
    <property type="entry name" value="FAD-bd_8"/>
</dbReference>
<evidence type="ECO:0000259" key="5">
    <source>
        <dbReference type="Pfam" id="PF08022"/>
    </source>
</evidence>
<evidence type="ECO:0000313" key="7">
    <source>
        <dbReference type="EMBL" id="KAF2482706.1"/>
    </source>
</evidence>
<organism evidence="7 8">
    <name type="scientific">Neohortaea acidophila</name>
    <dbReference type="NCBI Taxonomy" id="245834"/>
    <lineage>
        <taxon>Eukaryota</taxon>
        <taxon>Fungi</taxon>
        <taxon>Dikarya</taxon>
        <taxon>Ascomycota</taxon>
        <taxon>Pezizomycotina</taxon>
        <taxon>Dothideomycetes</taxon>
        <taxon>Dothideomycetidae</taxon>
        <taxon>Mycosphaerellales</taxon>
        <taxon>Teratosphaeriaceae</taxon>
        <taxon>Neohortaea</taxon>
    </lineage>
</organism>
<keyword evidence="4" id="KW-0472">Membrane</keyword>
<keyword evidence="1" id="KW-0813">Transport</keyword>
<evidence type="ECO:0000259" key="6">
    <source>
        <dbReference type="Pfam" id="PF08030"/>
    </source>
</evidence>
<dbReference type="GeneID" id="54474839"/>
<keyword evidence="4" id="KW-1133">Transmembrane helix</keyword>
<dbReference type="GO" id="GO:0005886">
    <property type="term" value="C:plasma membrane"/>
    <property type="evidence" value="ECO:0007669"/>
    <property type="project" value="TreeGrafter"/>
</dbReference>
<feature type="transmembrane region" description="Helical" evidence="4">
    <location>
        <begin position="54"/>
        <end position="74"/>
    </location>
</feature>
<dbReference type="AlphaFoldDB" id="A0A6A6PSE9"/>
<keyword evidence="8" id="KW-1185">Reference proteome</keyword>
<gene>
    <name evidence="7" type="ORF">BDY17DRAFT_299033</name>
</gene>
<dbReference type="GO" id="GO:0006879">
    <property type="term" value="P:intracellular iron ion homeostasis"/>
    <property type="evidence" value="ECO:0007669"/>
    <property type="project" value="TreeGrafter"/>
</dbReference>
<sequence length="259" mass="28697">MIVHSTNMVSYLFSIGYQHYLNLPGQHAAAVAGFSFLAIAVTANHLVRKRWYELFYLAHIALVMMVLIAAFIHVSQINWAAKTFPIVGACIWGADRLVRWGKWFFYGYNNECTLVALPEGATKVIMKRAIHGRPASHAFLAIPRIRPFQTHPFTLACSNPATFVIGAHNGFTKSLHHFATMHPNRTLRAGIEGPYGHVPSVERFDRVVLVGGGSGATFTVALAMDWLRRTADKEAGATHSLDFIWAIKTRGTVFPTAHA</sequence>
<dbReference type="Proteomes" id="UP000799767">
    <property type="component" value="Unassembled WGS sequence"/>
</dbReference>
<protein>
    <recommendedName>
        <fullName evidence="9">Ferric reductase like transmembrane component-domain-containing protein</fullName>
    </recommendedName>
</protein>
<dbReference type="PANTHER" id="PTHR32361">
    <property type="entry name" value="FERRIC/CUPRIC REDUCTASE TRANSMEMBRANE COMPONENT"/>
    <property type="match status" value="1"/>
</dbReference>
<evidence type="ECO:0000313" key="8">
    <source>
        <dbReference type="Proteomes" id="UP000799767"/>
    </source>
</evidence>
<keyword evidence="2" id="KW-0249">Electron transport</keyword>
<dbReference type="Gene3D" id="3.40.50.80">
    <property type="entry name" value="Nucleotide-binding domain of ferredoxin-NADP reductase (FNR) module"/>
    <property type="match status" value="1"/>
</dbReference>
<evidence type="ECO:0000256" key="4">
    <source>
        <dbReference type="SAM" id="Phobius"/>
    </source>
</evidence>
<name>A0A6A6PSE9_9PEZI</name>
<dbReference type="InterPro" id="IPR051410">
    <property type="entry name" value="Ferric/Cupric_Reductase"/>
</dbReference>
<dbReference type="RefSeq" id="XP_033589276.1">
    <property type="nucleotide sequence ID" value="XM_033733837.1"/>
</dbReference>
<evidence type="ECO:0000256" key="3">
    <source>
        <dbReference type="ARBA" id="ARBA00023002"/>
    </source>
</evidence>
<keyword evidence="3" id="KW-0560">Oxidoreductase</keyword>
<dbReference type="SUPFAM" id="SSF52343">
    <property type="entry name" value="Ferredoxin reductase-like, C-terminal NADP-linked domain"/>
    <property type="match status" value="1"/>
</dbReference>
<dbReference type="EMBL" id="MU001636">
    <property type="protein sequence ID" value="KAF2482706.1"/>
    <property type="molecule type" value="Genomic_DNA"/>
</dbReference>
<feature type="domain" description="FAD-binding 8" evidence="5">
    <location>
        <begin position="114"/>
        <end position="197"/>
    </location>
</feature>
<evidence type="ECO:0008006" key="9">
    <source>
        <dbReference type="Google" id="ProtNLM"/>
    </source>
</evidence>
<keyword evidence="4" id="KW-0812">Transmembrane</keyword>
<dbReference type="InterPro" id="IPR039261">
    <property type="entry name" value="FNR_nucleotide-bd"/>
</dbReference>